<evidence type="ECO:0000313" key="5">
    <source>
        <dbReference type="EMBL" id="ALS22926.1"/>
    </source>
</evidence>
<evidence type="ECO:0000256" key="3">
    <source>
        <dbReference type="SAM" id="MobiDB-lite"/>
    </source>
</evidence>
<protein>
    <submittedName>
        <fullName evidence="5">Glycoside hydrolase/deacetylase</fullName>
    </submittedName>
</protein>
<dbReference type="GO" id="GO:0016810">
    <property type="term" value="F:hydrolase activity, acting on carbon-nitrogen (but not peptide) bonds"/>
    <property type="evidence" value="ECO:0007669"/>
    <property type="project" value="InterPro"/>
</dbReference>
<feature type="region of interest" description="Disordered" evidence="3">
    <location>
        <begin position="31"/>
        <end position="69"/>
    </location>
</feature>
<accession>A0A0U2W8Z3</accession>
<dbReference type="PANTHER" id="PTHR34216">
    <property type="match status" value="1"/>
</dbReference>
<dbReference type="PATRIC" id="fig|162209.4.peg.2720"/>
<dbReference type="OrthoDB" id="3722973at2"/>
<dbReference type="InterPro" id="IPR011330">
    <property type="entry name" value="Glyco_hydro/deAcase_b/a-brl"/>
</dbReference>
<dbReference type="KEGG" id="pnp:IJ22_25530"/>
<evidence type="ECO:0000259" key="4">
    <source>
        <dbReference type="Pfam" id="PF01522"/>
    </source>
</evidence>
<feature type="compositionally biased region" description="Polar residues" evidence="3">
    <location>
        <begin position="41"/>
        <end position="54"/>
    </location>
</feature>
<evidence type="ECO:0000313" key="6">
    <source>
        <dbReference type="Proteomes" id="UP000061660"/>
    </source>
</evidence>
<comment type="subcellular location">
    <subcellularLocation>
        <location evidence="1">Secreted</location>
    </subcellularLocation>
</comment>
<dbReference type="InterPro" id="IPR002509">
    <property type="entry name" value="NODB_dom"/>
</dbReference>
<keyword evidence="6" id="KW-1185">Reference proteome</keyword>
<dbReference type="InterPro" id="IPR051398">
    <property type="entry name" value="Polysacch_Deacetylase"/>
</dbReference>
<gene>
    <name evidence="5" type="ORF">IJ22_25530</name>
</gene>
<keyword evidence="2" id="KW-0732">Signal</keyword>
<evidence type="ECO:0000256" key="1">
    <source>
        <dbReference type="ARBA" id="ARBA00004613"/>
    </source>
</evidence>
<feature type="domain" description="NodB homology" evidence="4">
    <location>
        <begin position="264"/>
        <end position="321"/>
    </location>
</feature>
<dbReference type="SUPFAM" id="SSF88713">
    <property type="entry name" value="Glycoside hydrolase/deacetylase"/>
    <property type="match status" value="1"/>
</dbReference>
<reference evidence="6" key="1">
    <citation type="submission" date="2015-12" db="EMBL/GenBank/DDBJ databases">
        <title>Complete genome sequences of two moderately thermophilic Paenibacillus species.</title>
        <authorList>
            <person name="Butler R.III."/>
            <person name="Wang J."/>
            <person name="Stark B.C."/>
            <person name="Pombert J.-F."/>
        </authorList>
    </citation>
    <scope>NUCLEOTIDE SEQUENCE [LARGE SCALE GENOMIC DNA]</scope>
    <source>
        <strain evidence="6">32O-Y</strain>
    </source>
</reference>
<organism evidence="5 6">
    <name type="scientific">Paenibacillus naphthalenovorans</name>
    <dbReference type="NCBI Taxonomy" id="162209"/>
    <lineage>
        <taxon>Bacteria</taxon>
        <taxon>Bacillati</taxon>
        <taxon>Bacillota</taxon>
        <taxon>Bacilli</taxon>
        <taxon>Bacillales</taxon>
        <taxon>Paenibacillaceae</taxon>
        <taxon>Paenibacillus</taxon>
    </lineage>
</organism>
<evidence type="ECO:0000256" key="2">
    <source>
        <dbReference type="ARBA" id="ARBA00022729"/>
    </source>
</evidence>
<sequence length="397" mass="43837" precursor="true">MKTGTAIAIAIAGAALLSISVWLGSGVFTRSDAEQPPTPPSQQAGSAPNSPSGNEVQPVPPPATQPVPEVKAPQRVPYHGPVEHIFFHPLIAYPELAFDGDSMSRGYDDWFVTVKEFKAILEQLYQRGYVLIDIRSLYETRDDQGIRSVSRKELLVPEGKKPLILSVDDLNYYEYMIRNGNVSRLVVDGQGRIAAESTRSGQTHIDYDNEIVPIVDEFVKAHPDFSLDGAKGVIALTGYEGILGYRTQNRNTPGFEMEAQKALTVVEALKANGWSFASHGWGHLDARKTSLDRFVEDTQRWKDEVESLIGPTPVYIYPYGSSVLPGDPKYQALLDSGFTMLCSVGPEPYIRFQSDSIMMDRRHIDGIALKGQAKRLSGLFNASEVMDSVRPKTETSK</sequence>
<keyword evidence="5" id="KW-0378">Hydrolase</keyword>
<dbReference type="AlphaFoldDB" id="A0A0U2W8Z3"/>
<dbReference type="EMBL" id="CP013652">
    <property type="protein sequence ID" value="ALS22926.1"/>
    <property type="molecule type" value="Genomic_DNA"/>
</dbReference>
<proteinExistence type="predicted"/>
<dbReference type="GO" id="GO:0005576">
    <property type="term" value="C:extracellular region"/>
    <property type="evidence" value="ECO:0007669"/>
    <property type="project" value="UniProtKB-SubCell"/>
</dbReference>
<dbReference type="PANTHER" id="PTHR34216:SF3">
    <property type="entry name" value="POLY-BETA-1,6-N-ACETYL-D-GLUCOSAMINE N-DEACETYLASE"/>
    <property type="match status" value="1"/>
</dbReference>
<dbReference type="STRING" id="162209.IJ22_25530"/>
<dbReference type="Pfam" id="PF01522">
    <property type="entry name" value="Polysacc_deac_1"/>
    <property type="match status" value="1"/>
</dbReference>
<dbReference type="GO" id="GO:0005975">
    <property type="term" value="P:carbohydrate metabolic process"/>
    <property type="evidence" value="ECO:0007669"/>
    <property type="project" value="InterPro"/>
</dbReference>
<dbReference type="Proteomes" id="UP000061660">
    <property type="component" value="Chromosome"/>
</dbReference>
<name>A0A0U2W8Z3_9BACL</name>
<dbReference type="RefSeq" id="WP_062409021.1">
    <property type="nucleotide sequence ID" value="NZ_CP013652.1"/>
</dbReference>
<dbReference type="Gene3D" id="3.20.20.370">
    <property type="entry name" value="Glycoside hydrolase/deacetylase"/>
    <property type="match status" value="1"/>
</dbReference>
<reference evidence="5 6" key="2">
    <citation type="journal article" date="2016" name="Genome Announc.">
        <title>Complete Genome Sequences of Two Interactive Moderate Thermophiles, Paenibacillus napthalenovorans 32O-Y and Paenibacillus sp. 32O-W.</title>
        <authorList>
            <person name="Butler R.R.III."/>
            <person name="Wang J."/>
            <person name="Stark B.C."/>
            <person name="Pombert J.F."/>
        </authorList>
    </citation>
    <scope>NUCLEOTIDE SEQUENCE [LARGE SCALE GENOMIC DNA]</scope>
    <source>
        <strain evidence="5 6">32O-Y</strain>
    </source>
</reference>